<evidence type="ECO:0000313" key="2">
    <source>
        <dbReference type="Proteomes" id="UP001596958"/>
    </source>
</evidence>
<organism evidence="1 2">
    <name type="scientific">Mucilaginibacter calamicampi</name>
    <dbReference type="NCBI Taxonomy" id="1302352"/>
    <lineage>
        <taxon>Bacteria</taxon>
        <taxon>Pseudomonadati</taxon>
        <taxon>Bacteroidota</taxon>
        <taxon>Sphingobacteriia</taxon>
        <taxon>Sphingobacteriales</taxon>
        <taxon>Sphingobacteriaceae</taxon>
        <taxon>Mucilaginibacter</taxon>
    </lineage>
</organism>
<protein>
    <submittedName>
        <fullName evidence="1">Toprim domain-containing protein</fullName>
    </submittedName>
</protein>
<reference evidence="2" key="1">
    <citation type="journal article" date="2019" name="Int. J. Syst. Evol. Microbiol.">
        <title>The Global Catalogue of Microorganisms (GCM) 10K type strain sequencing project: providing services to taxonomists for standard genome sequencing and annotation.</title>
        <authorList>
            <consortium name="The Broad Institute Genomics Platform"/>
            <consortium name="The Broad Institute Genome Sequencing Center for Infectious Disease"/>
            <person name="Wu L."/>
            <person name="Ma J."/>
        </authorList>
    </citation>
    <scope>NUCLEOTIDE SEQUENCE [LARGE SCALE GENOMIC DNA]</scope>
    <source>
        <strain evidence="2">CCUG 63418</strain>
    </source>
</reference>
<dbReference type="SUPFAM" id="SSF57783">
    <property type="entry name" value="Zinc beta-ribbon"/>
    <property type="match status" value="1"/>
</dbReference>
<dbReference type="Pfam" id="PF13155">
    <property type="entry name" value="Toprim_2"/>
    <property type="match status" value="1"/>
</dbReference>
<dbReference type="EMBL" id="JBHTHU010000006">
    <property type="protein sequence ID" value="MFD0750621.1"/>
    <property type="molecule type" value="Genomic_DNA"/>
</dbReference>
<accession>A0ABW2YWY3</accession>
<dbReference type="Gene3D" id="3.40.1360.10">
    <property type="match status" value="1"/>
</dbReference>
<dbReference type="Gene3D" id="3.90.580.10">
    <property type="entry name" value="Zinc finger, CHC2-type domain"/>
    <property type="match status" value="1"/>
</dbReference>
<dbReference type="InterPro" id="IPR036977">
    <property type="entry name" value="DNA_primase_Znf_CHC2"/>
</dbReference>
<sequence>MNITEVKKIPLNVIVEKLGGRYSHTDRKGDDWYFSPFRPDEKTASFKINTQRNNWHDFGLSNTFAHRKQIGGGDVIDLWCEYHSLDRRLGVKEALAQLSGFNHLVSVNATNNKRAERPVKTKEEARYKIVYQADKITHIGLTQELVRRRVSVGLANLYLKQGQIHDTVTNKKYYGFLFENDKGGFEVSIPNPAKNTSFKTCIGSKATTRILIGEDRNSADVFEGFWDFLSWLQMKGILRPINHSYILNSTSLVGEACEKISAFNDVVKYAFLFMDHDDAGYHATDVIAKELEHNSIQVASMAQFYDGFKDLSDFSMKYKPT</sequence>
<name>A0ABW2YWY3_9SPHI</name>
<dbReference type="Proteomes" id="UP001596958">
    <property type="component" value="Unassembled WGS sequence"/>
</dbReference>
<evidence type="ECO:0000313" key="1">
    <source>
        <dbReference type="EMBL" id="MFD0750621.1"/>
    </source>
</evidence>
<dbReference type="RefSeq" id="WP_377100048.1">
    <property type="nucleotide sequence ID" value="NZ_JBHTHU010000006.1"/>
</dbReference>
<keyword evidence="2" id="KW-1185">Reference proteome</keyword>
<gene>
    <name evidence="1" type="ORF">ACFQZS_10735</name>
</gene>
<proteinExistence type="predicted"/>
<comment type="caution">
    <text evidence="1">The sequence shown here is derived from an EMBL/GenBank/DDBJ whole genome shotgun (WGS) entry which is preliminary data.</text>
</comment>